<dbReference type="OrthoDB" id="37622at2"/>
<dbReference type="GO" id="GO:0005507">
    <property type="term" value="F:copper ion binding"/>
    <property type="evidence" value="ECO:0007669"/>
    <property type="project" value="TreeGrafter"/>
</dbReference>
<name>A0A0S2DC75_LYSEN</name>
<dbReference type="EMBL" id="CP013140">
    <property type="protein sequence ID" value="ALN56130.1"/>
    <property type="molecule type" value="Genomic_DNA"/>
</dbReference>
<reference evidence="2 3" key="1">
    <citation type="submission" date="2015-11" db="EMBL/GenBank/DDBJ databases">
        <title>Genome sequences of Lysobacter enzymogenes strain C3 and Lysobacter antibioticus ATCC 29479.</title>
        <authorList>
            <person name="Kobayashi D.Y."/>
        </authorList>
    </citation>
    <scope>NUCLEOTIDE SEQUENCE [LARGE SCALE GENOMIC DNA]</scope>
    <source>
        <strain evidence="2 3">C3</strain>
    </source>
</reference>
<dbReference type="Pfam" id="PF03091">
    <property type="entry name" value="CutA1"/>
    <property type="match status" value="1"/>
</dbReference>
<dbReference type="InterPro" id="IPR015867">
    <property type="entry name" value="N-reg_PII/ATP_PRibTrfase_C"/>
</dbReference>
<protein>
    <submittedName>
        <fullName evidence="2">Periplasmic divalent cation tolerance protein CutA</fullName>
    </submittedName>
</protein>
<dbReference type="GO" id="GO:0010038">
    <property type="term" value="P:response to metal ion"/>
    <property type="evidence" value="ECO:0007669"/>
    <property type="project" value="InterPro"/>
</dbReference>
<sequence>MRSDTLPLLVLTTCPDPASADAIAQALVEEGLAACVTQLPGATSVYRWQGRIERASEIQLLIKTRVTVCAATLQRLAQLHPYELPEMIVVEPRDVSEPYMRWVNEQTPDR</sequence>
<evidence type="ECO:0000313" key="3">
    <source>
        <dbReference type="Proteomes" id="UP000061569"/>
    </source>
</evidence>
<dbReference type="STRING" id="69.GLE_0772"/>
<dbReference type="Proteomes" id="UP000061569">
    <property type="component" value="Chromosome"/>
</dbReference>
<gene>
    <name evidence="2" type="primary">cutA</name>
    <name evidence="2" type="ORF">GLE_0772</name>
</gene>
<dbReference type="RefSeq" id="WP_057946288.1">
    <property type="nucleotide sequence ID" value="NZ_CP110813.1"/>
</dbReference>
<dbReference type="SUPFAM" id="SSF54913">
    <property type="entry name" value="GlnB-like"/>
    <property type="match status" value="1"/>
</dbReference>
<dbReference type="InterPro" id="IPR004323">
    <property type="entry name" value="Ion_tolerance_CutA"/>
</dbReference>
<dbReference type="PANTHER" id="PTHR23419">
    <property type="entry name" value="DIVALENT CATION TOLERANCE CUTA-RELATED"/>
    <property type="match status" value="1"/>
</dbReference>
<comment type="similarity">
    <text evidence="1">Belongs to the CutA family.</text>
</comment>
<dbReference type="Gene3D" id="3.30.70.120">
    <property type="match status" value="1"/>
</dbReference>
<dbReference type="PATRIC" id="fig|69.6.peg.761"/>
<accession>A0A0S2DC75</accession>
<dbReference type="KEGG" id="lez:GLE_0772"/>
<dbReference type="PANTHER" id="PTHR23419:SF8">
    <property type="entry name" value="FI09726P"/>
    <property type="match status" value="1"/>
</dbReference>
<dbReference type="InterPro" id="IPR011322">
    <property type="entry name" value="N-reg_PII-like_a/b"/>
</dbReference>
<organism evidence="2 3">
    <name type="scientific">Lysobacter enzymogenes</name>
    <dbReference type="NCBI Taxonomy" id="69"/>
    <lineage>
        <taxon>Bacteria</taxon>
        <taxon>Pseudomonadati</taxon>
        <taxon>Pseudomonadota</taxon>
        <taxon>Gammaproteobacteria</taxon>
        <taxon>Lysobacterales</taxon>
        <taxon>Lysobacteraceae</taxon>
        <taxon>Lysobacter</taxon>
    </lineage>
</organism>
<dbReference type="AlphaFoldDB" id="A0A0S2DC75"/>
<proteinExistence type="inferred from homology"/>
<evidence type="ECO:0000256" key="1">
    <source>
        <dbReference type="ARBA" id="ARBA00010169"/>
    </source>
</evidence>
<evidence type="ECO:0000313" key="2">
    <source>
        <dbReference type="EMBL" id="ALN56130.1"/>
    </source>
</evidence>